<evidence type="ECO:0000313" key="3">
    <source>
        <dbReference type="EMBL" id="KAF5217800.1"/>
    </source>
</evidence>
<protein>
    <submittedName>
        <fullName evidence="3">Uncharacterized protein</fullName>
    </submittedName>
</protein>
<accession>A0A7J6XUW2</accession>
<name>A0A7J6XUW2_TRYCR</name>
<sequence length="261" mass="27269">MGIVFLCSGGRNCPTRQPVTPHRAANPHSPNRSKSSDGSSPLPAEFKLTSGTTNCTPSVQEVFLFAAPPSLTSSTAWGSNVMGTAEAAEFFSGPGTAGATGLGAIFTCFSGAPVKTGTLSLIAVISVGFSGRLYRKTFVTVTGELCISHAPKQKYASSSGLSPVNSVSSSPSDSPSMYTEAILPCSMSATWYSFFGSQVPLFIVILSLNIVIHFLSAVYKIPMVRLKLVSPNVAPRRGVFSLGASSMVTDATSVKLRLKNT</sequence>
<organism evidence="3 4">
    <name type="scientific">Trypanosoma cruzi</name>
    <dbReference type="NCBI Taxonomy" id="5693"/>
    <lineage>
        <taxon>Eukaryota</taxon>
        <taxon>Discoba</taxon>
        <taxon>Euglenozoa</taxon>
        <taxon>Kinetoplastea</taxon>
        <taxon>Metakinetoplastina</taxon>
        <taxon>Trypanosomatida</taxon>
        <taxon>Trypanosomatidae</taxon>
        <taxon>Trypanosoma</taxon>
        <taxon>Schizotrypanum</taxon>
    </lineage>
</organism>
<keyword evidence="2" id="KW-0472">Membrane</keyword>
<gene>
    <name evidence="3" type="ORF">ECC02_009322</name>
</gene>
<dbReference type="AlphaFoldDB" id="A0A7J6XUW2"/>
<keyword evidence="2" id="KW-0812">Transmembrane</keyword>
<evidence type="ECO:0000256" key="1">
    <source>
        <dbReference type="SAM" id="MobiDB-lite"/>
    </source>
</evidence>
<proteinExistence type="predicted"/>
<evidence type="ECO:0000256" key="2">
    <source>
        <dbReference type="SAM" id="Phobius"/>
    </source>
</evidence>
<dbReference type="EMBL" id="JABDHM010000120">
    <property type="protein sequence ID" value="KAF5217800.1"/>
    <property type="molecule type" value="Genomic_DNA"/>
</dbReference>
<feature type="compositionally biased region" description="Polar residues" evidence="1">
    <location>
        <begin position="28"/>
        <end position="39"/>
    </location>
</feature>
<comment type="caution">
    <text evidence="3">The sequence shown here is derived from an EMBL/GenBank/DDBJ whole genome shotgun (WGS) entry which is preliminary data.</text>
</comment>
<reference evidence="3 4" key="1">
    <citation type="journal article" date="2019" name="Genome Biol. Evol.">
        <title>Nanopore Sequencing Significantly Improves Genome Assembly of the Protozoan Parasite Trypanosoma cruzi.</title>
        <authorList>
            <person name="Diaz-Viraque F."/>
            <person name="Pita S."/>
            <person name="Greif G."/>
            <person name="de Souza R.C.M."/>
            <person name="Iraola G."/>
            <person name="Robello C."/>
        </authorList>
    </citation>
    <scope>NUCLEOTIDE SEQUENCE [LARGE SCALE GENOMIC DNA]</scope>
    <source>
        <strain evidence="3 4">Berenice</strain>
    </source>
</reference>
<dbReference type="Proteomes" id="UP000583944">
    <property type="component" value="Unassembled WGS sequence"/>
</dbReference>
<dbReference type="VEuPathDB" id="TriTrypDB:ECC02_009322"/>
<evidence type="ECO:0000313" key="4">
    <source>
        <dbReference type="Proteomes" id="UP000583944"/>
    </source>
</evidence>
<feature type="region of interest" description="Disordered" evidence="1">
    <location>
        <begin position="16"/>
        <end position="47"/>
    </location>
</feature>
<feature type="transmembrane region" description="Helical" evidence="2">
    <location>
        <begin position="191"/>
        <end position="219"/>
    </location>
</feature>
<keyword evidence="2" id="KW-1133">Transmembrane helix</keyword>